<accession>A0AAD7AKZ6</accession>
<reference evidence="2" key="1">
    <citation type="submission" date="2023-03" db="EMBL/GenBank/DDBJ databases">
        <title>Massive genome expansion in bonnet fungi (Mycena s.s.) driven by repeated elements and novel gene families across ecological guilds.</title>
        <authorList>
            <consortium name="Lawrence Berkeley National Laboratory"/>
            <person name="Harder C.B."/>
            <person name="Miyauchi S."/>
            <person name="Viragh M."/>
            <person name="Kuo A."/>
            <person name="Thoen E."/>
            <person name="Andreopoulos B."/>
            <person name="Lu D."/>
            <person name="Skrede I."/>
            <person name="Drula E."/>
            <person name="Henrissat B."/>
            <person name="Morin E."/>
            <person name="Kohler A."/>
            <person name="Barry K."/>
            <person name="LaButti K."/>
            <person name="Morin E."/>
            <person name="Salamov A."/>
            <person name="Lipzen A."/>
            <person name="Mereny Z."/>
            <person name="Hegedus B."/>
            <person name="Baldrian P."/>
            <person name="Stursova M."/>
            <person name="Weitz H."/>
            <person name="Taylor A."/>
            <person name="Grigoriev I.V."/>
            <person name="Nagy L.G."/>
            <person name="Martin F."/>
            <person name="Kauserud H."/>
        </authorList>
    </citation>
    <scope>NUCLEOTIDE SEQUENCE</scope>
    <source>
        <strain evidence="2">CBHHK002</strain>
    </source>
</reference>
<evidence type="ECO:0000313" key="2">
    <source>
        <dbReference type="EMBL" id="KAJ7361666.1"/>
    </source>
</evidence>
<feature type="region of interest" description="Disordered" evidence="1">
    <location>
        <begin position="222"/>
        <end position="252"/>
    </location>
</feature>
<dbReference type="AlphaFoldDB" id="A0AAD7AKZ6"/>
<protein>
    <submittedName>
        <fullName evidence="2">Uncharacterized protein</fullName>
    </submittedName>
</protein>
<name>A0AAD7AKZ6_9AGAR</name>
<evidence type="ECO:0000313" key="3">
    <source>
        <dbReference type="Proteomes" id="UP001218218"/>
    </source>
</evidence>
<keyword evidence="3" id="KW-1185">Reference proteome</keyword>
<dbReference type="EMBL" id="JARIHO010000005">
    <property type="protein sequence ID" value="KAJ7361666.1"/>
    <property type="molecule type" value="Genomic_DNA"/>
</dbReference>
<comment type="caution">
    <text evidence="2">The sequence shown here is derived from an EMBL/GenBank/DDBJ whole genome shotgun (WGS) entry which is preliminary data.</text>
</comment>
<proteinExistence type="predicted"/>
<evidence type="ECO:0000256" key="1">
    <source>
        <dbReference type="SAM" id="MobiDB-lite"/>
    </source>
</evidence>
<sequence>MSREDRRPLSQVPEDSVISYMHPLSSSYPPTFYLEESFTLPPYNPTDQNFFHAYYSSNAGTYLDEPLPLDWAHYQSSNWDFCQPKYAQDFNNVPDTEYPYCSSVQPLQPPLSVPAPSHHTLFPLPAFEPSFDPYLPNPCPDSQALSYCEALSHNLALLPNPDQPLPSDYDLDPILNCPEYFPQLFTNAENCEEFYVPRPQSANTAVVSDVINPLDAAHFFPSQRPVQVQRQKPAARKSRSNATPTATPSELEVLSRHEKNRLYVECLEHYVHYLHELFAQINVQPVPLERVSSYRELTRRSMRTILLHLGKSTDVIHVLTAQEQDKLNNLQLRQVLSGVCPQALGTEVYDGHHPVASPYSDSAGTSSDPDEFIADTSDLDMSSFFVYPT</sequence>
<gene>
    <name evidence="2" type="ORF">DFH08DRAFT_800910</name>
</gene>
<dbReference type="Proteomes" id="UP001218218">
    <property type="component" value="Unassembled WGS sequence"/>
</dbReference>
<organism evidence="2 3">
    <name type="scientific">Mycena albidolilacea</name>
    <dbReference type="NCBI Taxonomy" id="1033008"/>
    <lineage>
        <taxon>Eukaryota</taxon>
        <taxon>Fungi</taxon>
        <taxon>Dikarya</taxon>
        <taxon>Basidiomycota</taxon>
        <taxon>Agaricomycotina</taxon>
        <taxon>Agaricomycetes</taxon>
        <taxon>Agaricomycetidae</taxon>
        <taxon>Agaricales</taxon>
        <taxon>Marasmiineae</taxon>
        <taxon>Mycenaceae</taxon>
        <taxon>Mycena</taxon>
    </lineage>
</organism>